<dbReference type="SUPFAM" id="SSF52540">
    <property type="entry name" value="P-loop containing nucleoside triphosphate hydrolases"/>
    <property type="match status" value="2"/>
</dbReference>
<evidence type="ECO:0000313" key="18">
    <source>
        <dbReference type="EMBL" id="OGD71884.1"/>
    </source>
</evidence>
<protein>
    <recommendedName>
        <fullName evidence="15">UvrABC system protein A</fullName>
    </recommendedName>
    <alternativeName>
        <fullName evidence="16">Excinuclease ABC subunit A</fullName>
    </alternativeName>
</protein>
<keyword evidence="10" id="KW-0067">ATP-binding</keyword>
<dbReference type="GO" id="GO:0005524">
    <property type="term" value="F:ATP binding"/>
    <property type="evidence" value="ECO:0007669"/>
    <property type="project" value="UniProtKB-KW"/>
</dbReference>
<reference evidence="18 19" key="1">
    <citation type="journal article" date="2016" name="Nat. Commun.">
        <title>Thousands of microbial genomes shed light on interconnected biogeochemical processes in an aquifer system.</title>
        <authorList>
            <person name="Anantharaman K."/>
            <person name="Brown C.T."/>
            <person name="Hug L.A."/>
            <person name="Sharon I."/>
            <person name="Castelle C.J."/>
            <person name="Probst A.J."/>
            <person name="Thomas B.C."/>
            <person name="Singh A."/>
            <person name="Wilkins M.J."/>
            <person name="Karaoz U."/>
            <person name="Brodie E.L."/>
            <person name="Williams K.H."/>
            <person name="Hubbard S.S."/>
            <person name="Banfield J.F."/>
        </authorList>
    </citation>
    <scope>NUCLEOTIDE SEQUENCE [LARGE SCALE GENOMIC DNA]</scope>
</reference>
<dbReference type="NCBIfam" id="TIGR00630">
    <property type="entry name" value="uvra"/>
    <property type="match status" value="1"/>
</dbReference>
<dbReference type="PROSITE" id="PS50893">
    <property type="entry name" value="ABC_TRANSPORTER_2"/>
    <property type="match status" value="1"/>
</dbReference>
<proteinExistence type="inferred from homology"/>
<evidence type="ECO:0000256" key="15">
    <source>
        <dbReference type="ARBA" id="ARBA00039316"/>
    </source>
</evidence>
<comment type="similarity">
    <text evidence="14">Belongs to the ABC transporter superfamily. UvrA family.</text>
</comment>
<dbReference type="InterPro" id="IPR041102">
    <property type="entry name" value="UvrA_inter"/>
</dbReference>
<name>A0A1F5EXM8_9BACT</name>
<keyword evidence="8" id="KW-0863">Zinc-finger</keyword>
<evidence type="ECO:0000256" key="11">
    <source>
        <dbReference type="ARBA" id="ARBA00022881"/>
    </source>
</evidence>
<dbReference type="InterPro" id="IPR003439">
    <property type="entry name" value="ABC_transporter-like_ATP-bd"/>
</dbReference>
<dbReference type="Gene3D" id="1.10.8.280">
    <property type="entry name" value="ABC transporter ATPase domain-like"/>
    <property type="match status" value="1"/>
</dbReference>
<evidence type="ECO:0000256" key="13">
    <source>
        <dbReference type="ARBA" id="ARBA00023204"/>
    </source>
</evidence>
<keyword evidence="5" id="KW-0547">Nucleotide-binding</keyword>
<dbReference type="FunFam" id="1.20.1580.10:FF:000002">
    <property type="entry name" value="UvrABC system protein A"/>
    <property type="match status" value="1"/>
</dbReference>
<keyword evidence="3" id="KW-0479">Metal-binding</keyword>
<keyword evidence="7" id="KW-0228">DNA excision</keyword>
<evidence type="ECO:0000256" key="6">
    <source>
        <dbReference type="ARBA" id="ARBA00022763"/>
    </source>
</evidence>
<dbReference type="NCBIfam" id="NF001503">
    <property type="entry name" value="PRK00349.1"/>
    <property type="match status" value="1"/>
</dbReference>
<keyword evidence="11" id="KW-0267">Excision nuclease</keyword>
<evidence type="ECO:0000256" key="9">
    <source>
        <dbReference type="ARBA" id="ARBA00022833"/>
    </source>
</evidence>
<dbReference type="InterPro" id="IPR004602">
    <property type="entry name" value="UvrA"/>
</dbReference>
<keyword evidence="6" id="KW-0227">DNA damage</keyword>
<dbReference type="Pfam" id="PF17760">
    <property type="entry name" value="UvrA_inter"/>
    <property type="match status" value="1"/>
</dbReference>
<comment type="caution">
    <text evidence="18">The sequence shown here is derived from an EMBL/GenBank/DDBJ whole genome shotgun (WGS) entry which is preliminary data.</text>
</comment>
<dbReference type="InterPro" id="IPR013815">
    <property type="entry name" value="ATP_grasp_subdomain_1"/>
</dbReference>
<dbReference type="AlphaFoldDB" id="A0A1F5EXM8"/>
<dbReference type="GO" id="GO:0016887">
    <property type="term" value="F:ATP hydrolysis activity"/>
    <property type="evidence" value="ECO:0007669"/>
    <property type="project" value="InterPro"/>
</dbReference>
<dbReference type="InterPro" id="IPR041552">
    <property type="entry name" value="UvrA_DNA-bd"/>
</dbReference>
<evidence type="ECO:0000256" key="2">
    <source>
        <dbReference type="ARBA" id="ARBA00022490"/>
    </source>
</evidence>
<dbReference type="GO" id="GO:0008270">
    <property type="term" value="F:zinc ion binding"/>
    <property type="evidence" value="ECO:0007669"/>
    <property type="project" value="UniProtKB-KW"/>
</dbReference>
<dbReference type="InterPro" id="IPR027417">
    <property type="entry name" value="P-loop_NTPase"/>
</dbReference>
<dbReference type="GO" id="GO:0006289">
    <property type="term" value="P:nucleotide-excision repair"/>
    <property type="evidence" value="ECO:0007669"/>
    <property type="project" value="InterPro"/>
</dbReference>
<organism evidence="18 19">
    <name type="scientific">Candidatus Collierbacteria bacterium RIFCSPHIGHO2_02_FULL_49_10</name>
    <dbReference type="NCBI Taxonomy" id="1817723"/>
    <lineage>
        <taxon>Bacteria</taxon>
        <taxon>Candidatus Collieribacteriota</taxon>
    </lineage>
</organism>
<keyword evidence="4" id="KW-0677">Repeat</keyword>
<evidence type="ECO:0000259" key="17">
    <source>
        <dbReference type="PROSITE" id="PS50893"/>
    </source>
</evidence>
<dbReference type="GO" id="GO:0004518">
    <property type="term" value="F:nuclease activity"/>
    <property type="evidence" value="ECO:0007669"/>
    <property type="project" value="UniProtKB-KW"/>
</dbReference>
<evidence type="ECO:0000256" key="10">
    <source>
        <dbReference type="ARBA" id="ARBA00022840"/>
    </source>
</evidence>
<evidence type="ECO:0000256" key="14">
    <source>
        <dbReference type="ARBA" id="ARBA00038000"/>
    </source>
</evidence>
<keyword evidence="9" id="KW-0862">Zinc</keyword>
<dbReference type="Pfam" id="PF17755">
    <property type="entry name" value="UvrA_DNA-bind"/>
    <property type="match status" value="1"/>
</dbReference>
<feature type="domain" description="ABC transporter" evidence="17">
    <location>
        <begin position="643"/>
        <end position="972"/>
    </location>
</feature>
<dbReference type="Gene3D" id="1.20.1580.10">
    <property type="entry name" value="ABC transporter ATPase like domain"/>
    <property type="match status" value="2"/>
</dbReference>
<evidence type="ECO:0000256" key="3">
    <source>
        <dbReference type="ARBA" id="ARBA00022723"/>
    </source>
</evidence>
<keyword evidence="13" id="KW-0234">DNA repair</keyword>
<comment type="subcellular location">
    <subcellularLocation>
        <location evidence="1">Cytoplasm</location>
    </subcellularLocation>
</comment>
<evidence type="ECO:0000256" key="8">
    <source>
        <dbReference type="ARBA" id="ARBA00022771"/>
    </source>
</evidence>
<evidence type="ECO:0000313" key="19">
    <source>
        <dbReference type="Proteomes" id="UP000177390"/>
    </source>
</evidence>
<dbReference type="Gene3D" id="3.30.1490.20">
    <property type="entry name" value="ATP-grasp fold, A domain"/>
    <property type="match status" value="1"/>
</dbReference>
<dbReference type="PANTHER" id="PTHR43152:SF3">
    <property type="entry name" value="UVRABC SYSTEM PROTEIN A"/>
    <property type="match status" value="1"/>
</dbReference>
<evidence type="ECO:0000256" key="7">
    <source>
        <dbReference type="ARBA" id="ARBA00022769"/>
    </source>
</evidence>
<dbReference type="GO" id="GO:0009380">
    <property type="term" value="C:excinuclease repair complex"/>
    <property type="evidence" value="ECO:0007669"/>
    <property type="project" value="InterPro"/>
</dbReference>
<sequence length="981" mass="107811">MDEISPSTHLIIKGARQHNLKNVNLTVPKNQLVVFTGVSGSGKSSMAHDTIYAEGQRRYVESLSSYARQFLGVMDKPDVDSIEGLSPAILIDQKQGSHNPRSTVGTVTEIYDYLRLLFARAGHPHCPECGREVMAQDVTQIRDAVFALTQCHPTMTKQKGVRLMIMAPVVKNKKGEFKDLLVNLAKKGIGIVRVDGKFINTNSPMNLFKNNRHDIDAVIDKIVIGKEGDGVETQTDKSRLIESIETALKLAGGEVIASVVIDASLSFPENPKDLEDHLFSENLACPFDNISLPKLEPRYFSFNSPDGACPTCTGLGSKLTLNKDLILAPSLTLKEGGVVPLASQFETETWMARLITKVMADAGFKDRTPLEKMNHIQKRLLFDGTGTIVHGIHGLNSQGKPTIWHTPFTGLTAEFERRYQETSSQYVREELDQYMIKLPCPDCHGDRLKPEVLGVTINAMNISQVTAFSIDKAYSFIKELSGKLNLVELQIATPILKEIRDRLEFLQSVGLSYLTINREAGSLSGGELQRIRLASQIGSRLTGILYVLDEPTIGLHQRDNQKLINTLKNLVSLGNTLVVVEHDRDTILSADHLVEFGPAAGENGGELTFQGNVGQIKGGNCLTGQYLSNKKRVLPNKTKRKPIQNSEIVLKGCTHHNLKDIAVELPLGKLIGVTGVSGSGKSSLIVDTLYEALARQLNRQHQRQEIPFESVKFLDVIKRVSLIDQSPIGRTPRSNPATYTKLFDYVRGIFAGTKDAHLRGYGPGRFSFNVKGGRCETCQGEGQIKIEMQFMGDIYVTCQTCHGTRFNQPTLEINYKGKNIAEVLDMTIDQAADFFKGVPAAEKKLSTMKQVGLGYIRLGQPAPTLSGGEAQRVKLASELAKTGSGHTVYILDEPTTGLHFEDVGKLMQTLVDLVENDNTVIVIEHNLDVIKNCDYLIDMGPEGGEGGGEIIAAGTPEEVTRHFQTPTAEELKKVLVDSHSP</sequence>
<dbReference type="Proteomes" id="UP000177390">
    <property type="component" value="Unassembled WGS sequence"/>
</dbReference>
<gene>
    <name evidence="18" type="ORF">A3D09_03390</name>
</gene>
<dbReference type="Gene3D" id="3.40.50.300">
    <property type="entry name" value="P-loop containing nucleotide triphosphate hydrolases"/>
    <property type="match status" value="2"/>
</dbReference>
<dbReference type="InterPro" id="IPR017871">
    <property type="entry name" value="ABC_transporter-like_CS"/>
</dbReference>
<dbReference type="PROSITE" id="PS00211">
    <property type="entry name" value="ABC_TRANSPORTER_1"/>
    <property type="match status" value="2"/>
</dbReference>
<accession>A0A1F5EXM8</accession>
<dbReference type="GO" id="GO:0005737">
    <property type="term" value="C:cytoplasm"/>
    <property type="evidence" value="ECO:0007669"/>
    <property type="project" value="UniProtKB-SubCell"/>
</dbReference>
<evidence type="ECO:0000256" key="4">
    <source>
        <dbReference type="ARBA" id="ARBA00022737"/>
    </source>
</evidence>
<dbReference type="FunFam" id="3.40.50.300:FF:000028">
    <property type="entry name" value="UvrABC system protein A"/>
    <property type="match status" value="1"/>
</dbReference>
<keyword evidence="2" id="KW-0963">Cytoplasm</keyword>
<dbReference type="GO" id="GO:0003677">
    <property type="term" value="F:DNA binding"/>
    <property type="evidence" value="ECO:0007669"/>
    <property type="project" value="UniProtKB-KW"/>
</dbReference>
<dbReference type="PANTHER" id="PTHR43152">
    <property type="entry name" value="UVRABC SYSTEM PROTEIN A"/>
    <property type="match status" value="1"/>
</dbReference>
<evidence type="ECO:0000256" key="1">
    <source>
        <dbReference type="ARBA" id="ARBA00004496"/>
    </source>
</evidence>
<evidence type="ECO:0000256" key="16">
    <source>
        <dbReference type="ARBA" id="ARBA00042156"/>
    </source>
</evidence>
<keyword evidence="12" id="KW-0238">DNA-binding</keyword>
<evidence type="ECO:0000256" key="12">
    <source>
        <dbReference type="ARBA" id="ARBA00023125"/>
    </source>
</evidence>
<dbReference type="EMBL" id="MFAH01000013">
    <property type="protein sequence ID" value="OGD71884.1"/>
    <property type="molecule type" value="Genomic_DNA"/>
</dbReference>
<evidence type="ECO:0000256" key="5">
    <source>
        <dbReference type="ARBA" id="ARBA00022741"/>
    </source>
</evidence>